<keyword evidence="7" id="KW-0808">Transferase</keyword>
<dbReference type="PIRSF" id="PIRSF002690">
    <property type="entry name" value="L-type_lectin_plant"/>
    <property type="match status" value="1"/>
</dbReference>
<keyword evidence="13" id="KW-0067">ATP-binding</keyword>
<dbReference type="Gene3D" id="2.60.120.200">
    <property type="match status" value="1"/>
</dbReference>
<keyword evidence="12 20" id="KW-0418">Kinase</keyword>
<gene>
    <name evidence="20" type="ORF">Pyn_06314</name>
</gene>
<name>A0A314YUI1_PRUYE</name>
<comment type="subcellular location">
    <subcellularLocation>
        <location evidence="1">Membrane</location>
        <topology evidence="1">Single-pass type I membrane protein</topology>
    </subcellularLocation>
</comment>
<dbReference type="InterPro" id="IPR016363">
    <property type="entry name" value="L-lectin"/>
</dbReference>
<evidence type="ECO:0000256" key="5">
    <source>
        <dbReference type="ARBA" id="ARBA00012513"/>
    </source>
</evidence>
<feature type="chain" id="PRO_5016299218" description="non-specific serine/threonine protein kinase" evidence="18">
    <location>
        <begin position="19"/>
        <end position="276"/>
    </location>
</feature>
<dbReference type="EMBL" id="PJQY01000716">
    <property type="protein sequence ID" value="PQQ08531.1"/>
    <property type="molecule type" value="Genomic_DNA"/>
</dbReference>
<evidence type="ECO:0000313" key="20">
    <source>
        <dbReference type="EMBL" id="PQQ08531.1"/>
    </source>
</evidence>
<keyword evidence="11" id="KW-0547">Nucleotide-binding</keyword>
<dbReference type="PANTHER" id="PTHR32401">
    <property type="entry name" value="CONCANAVALIN A-LIKE LECTIN FAMILY PROTEIN"/>
    <property type="match status" value="1"/>
</dbReference>
<evidence type="ECO:0000256" key="14">
    <source>
        <dbReference type="ARBA" id="ARBA00022989"/>
    </source>
</evidence>
<evidence type="ECO:0000256" key="10">
    <source>
        <dbReference type="ARBA" id="ARBA00022734"/>
    </source>
</evidence>
<evidence type="ECO:0000256" key="12">
    <source>
        <dbReference type="ARBA" id="ARBA00022777"/>
    </source>
</evidence>
<keyword evidence="10 20" id="KW-0430">Lectin</keyword>
<dbReference type="Pfam" id="PF00139">
    <property type="entry name" value="Lectin_legB"/>
    <property type="match status" value="1"/>
</dbReference>
<dbReference type="GO" id="GO:0030246">
    <property type="term" value="F:carbohydrate binding"/>
    <property type="evidence" value="ECO:0007669"/>
    <property type="project" value="UniProtKB-KW"/>
</dbReference>
<evidence type="ECO:0000256" key="1">
    <source>
        <dbReference type="ARBA" id="ARBA00004479"/>
    </source>
</evidence>
<feature type="domain" description="Legume lectin" evidence="19">
    <location>
        <begin position="19"/>
        <end position="269"/>
    </location>
</feature>
<dbReference type="InterPro" id="IPR001220">
    <property type="entry name" value="Legume_lectin_dom"/>
</dbReference>
<dbReference type="GO" id="GO:0005524">
    <property type="term" value="F:ATP binding"/>
    <property type="evidence" value="ECO:0007669"/>
    <property type="project" value="UniProtKB-KW"/>
</dbReference>
<evidence type="ECO:0000256" key="13">
    <source>
        <dbReference type="ARBA" id="ARBA00022840"/>
    </source>
</evidence>
<keyword evidence="14" id="KW-1133">Transmembrane helix</keyword>
<dbReference type="GO" id="GO:0016020">
    <property type="term" value="C:membrane"/>
    <property type="evidence" value="ECO:0007669"/>
    <property type="project" value="UniProtKB-SubCell"/>
</dbReference>
<accession>A0A314YUI1</accession>
<dbReference type="EC" id="2.7.11.1" evidence="5"/>
<organism evidence="20 21">
    <name type="scientific">Prunus yedoensis var. nudiflora</name>
    <dbReference type="NCBI Taxonomy" id="2094558"/>
    <lineage>
        <taxon>Eukaryota</taxon>
        <taxon>Viridiplantae</taxon>
        <taxon>Streptophyta</taxon>
        <taxon>Embryophyta</taxon>
        <taxon>Tracheophyta</taxon>
        <taxon>Spermatophyta</taxon>
        <taxon>Magnoliopsida</taxon>
        <taxon>eudicotyledons</taxon>
        <taxon>Gunneridae</taxon>
        <taxon>Pentapetalae</taxon>
        <taxon>rosids</taxon>
        <taxon>fabids</taxon>
        <taxon>Rosales</taxon>
        <taxon>Rosaceae</taxon>
        <taxon>Amygdaloideae</taxon>
        <taxon>Amygdaleae</taxon>
        <taxon>Prunus</taxon>
    </lineage>
</organism>
<dbReference type="CDD" id="cd06899">
    <property type="entry name" value="lectin_legume_LecRK_Arcelin_ConA"/>
    <property type="match status" value="1"/>
</dbReference>
<keyword evidence="17" id="KW-0325">Glycoprotein</keyword>
<evidence type="ECO:0000256" key="8">
    <source>
        <dbReference type="ARBA" id="ARBA00022692"/>
    </source>
</evidence>
<comment type="similarity">
    <text evidence="2">Belongs to the leguminous lectin family.</text>
</comment>
<dbReference type="FunFam" id="2.60.120.200:FF:000051">
    <property type="entry name" value="L-type lectin-domain containing receptor kinase V.9"/>
    <property type="match status" value="1"/>
</dbReference>
<keyword evidence="6" id="KW-0723">Serine/threonine-protein kinase</keyword>
<evidence type="ECO:0000256" key="2">
    <source>
        <dbReference type="ARBA" id="ARBA00007606"/>
    </source>
</evidence>
<evidence type="ECO:0000256" key="7">
    <source>
        <dbReference type="ARBA" id="ARBA00022679"/>
    </source>
</evidence>
<feature type="signal peptide" evidence="18">
    <location>
        <begin position="1"/>
        <end position="18"/>
    </location>
</feature>
<reference evidence="20 21" key="1">
    <citation type="submission" date="2018-02" db="EMBL/GenBank/DDBJ databases">
        <title>Draft genome of wild Prunus yedoensis var. nudiflora.</title>
        <authorList>
            <person name="Baek S."/>
            <person name="Kim J.-H."/>
            <person name="Choi K."/>
            <person name="Kim G.-B."/>
            <person name="Cho A."/>
            <person name="Jang H."/>
            <person name="Shin C.-H."/>
            <person name="Yu H.-J."/>
            <person name="Mun J.-H."/>
        </authorList>
    </citation>
    <scope>NUCLEOTIDE SEQUENCE [LARGE SCALE GENOMIC DNA]</scope>
    <source>
        <strain evidence="21">cv. Jeju island</strain>
        <tissue evidence="20">Leaf</tissue>
    </source>
</reference>
<evidence type="ECO:0000256" key="17">
    <source>
        <dbReference type="ARBA" id="ARBA00023180"/>
    </source>
</evidence>
<keyword evidence="21" id="KW-1185">Reference proteome</keyword>
<evidence type="ECO:0000256" key="18">
    <source>
        <dbReference type="SAM" id="SignalP"/>
    </source>
</evidence>
<dbReference type="AlphaFoldDB" id="A0A314YUI1"/>
<dbReference type="Proteomes" id="UP000250321">
    <property type="component" value="Unassembled WGS sequence"/>
</dbReference>
<dbReference type="OrthoDB" id="543442at2759"/>
<comment type="caution">
    <text evidence="20">The sequence shown here is derived from an EMBL/GenBank/DDBJ whole genome shotgun (WGS) entry which is preliminary data.</text>
</comment>
<dbReference type="InterPro" id="IPR050258">
    <property type="entry name" value="Leguminous_Lectin"/>
</dbReference>
<evidence type="ECO:0000256" key="3">
    <source>
        <dbReference type="ARBA" id="ARBA00008536"/>
    </source>
</evidence>
<evidence type="ECO:0000259" key="19">
    <source>
        <dbReference type="Pfam" id="PF00139"/>
    </source>
</evidence>
<keyword evidence="16 20" id="KW-0675">Receptor</keyword>
<keyword evidence="8" id="KW-0812">Transmembrane</keyword>
<keyword evidence="15" id="KW-0472">Membrane</keyword>
<evidence type="ECO:0000256" key="6">
    <source>
        <dbReference type="ARBA" id="ARBA00022527"/>
    </source>
</evidence>
<evidence type="ECO:0000313" key="21">
    <source>
        <dbReference type="Proteomes" id="UP000250321"/>
    </source>
</evidence>
<comment type="similarity">
    <text evidence="3">In the N-terminal section; belongs to the leguminous lectin family.</text>
</comment>
<proteinExistence type="inferred from homology"/>
<protein>
    <recommendedName>
        <fullName evidence="5">non-specific serine/threonine protein kinase</fullName>
        <ecNumber evidence="5">2.7.11.1</ecNumber>
    </recommendedName>
</protein>
<dbReference type="PANTHER" id="PTHR32401:SF50">
    <property type="entry name" value="OS07G0133000 PROTEIN"/>
    <property type="match status" value="1"/>
</dbReference>
<evidence type="ECO:0000256" key="9">
    <source>
        <dbReference type="ARBA" id="ARBA00022729"/>
    </source>
</evidence>
<dbReference type="GO" id="GO:0004674">
    <property type="term" value="F:protein serine/threonine kinase activity"/>
    <property type="evidence" value="ECO:0007669"/>
    <property type="project" value="UniProtKB-KW"/>
</dbReference>
<sequence length="276" mass="30273">MFFKLVIHILVSFAAAEALSFTYNGFQSVNLSLDGIAGVTPNGILRLTNDTKLSKGHAFYPHPVTFKNSSNATVFSFSTTFVFAIRSKYSELSGHGMAFVVAPTRGLPGAFPSQYLGLFSEINNGNATNHVFAVELDTVRTIEFNDINENHVGIDVNGLNSVISASAGYYPLRQNHARFKNLTISTGQAMQVWVDYDGTEKQINVSLAPIREGKPNIPLLSHRQDLSPILNKAMYVGFSSSTGSFLTSHYVMGWSFKMNGKAQELFLSQLPMGNRT</sequence>
<dbReference type="SUPFAM" id="SSF49899">
    <property type="entry name" value="Concanavalin A-like lectins/glucanases"/>
    <property type="match status" value="1"/>
</dbReference>
<dbReference type="InterPro" id="IPR013320">
    <property type="entry name" value="ConA-like_dom_sf"/>
</dbReference>
<evidence type="ECO:0000256" key="16">
    <source>
        <dbReference type="ARBA" id="ARBA00023170"/>
    </source>
</evidence>
<evidence type="ECO:0000256" key="15">
    <source>
        <dbReference type="ARBA" id="ARBA00023136"/>
    </source>
</evidence>
<evidence type="ECO:0000256" key="4">
    <source>
        <dbReference type="ARBA" id="ARBA00010217"/>
    </source>
</evidence>
<keyword evidence="9 18" id="KW-0732">Signal</keyword>
<evidence type="ECO:0000256" key="11">
    <source>
        <dbReference type="ARBA" id="ARBA00022741"/>
    </source>
</evidence>
<comment type="similarity">
    <text evidence="4">In the C-terminal section; belongs to the protein kinase superfamily. Ser/Thr protein kinase family.</text>
</comment>